<proteinExistence type="predicted"/>
<dbReference type="EMBL" id="KK108018">
    <property type="protein sequence ID" value="EZA46982.1"/>
    <property type="molecule type" value="Genomic_DNA"/>
</dbReference>
<dbReference type="OMA" id="HPNDCTI"/>
<keyword evidence="4" id="KW-1185">Reference proteome</keyword>
<dbReference type="AlphaFoldDB" id="A0A026VTB6"/>
<evidence type="ECO:0000313" key="3">
    <source>
        <dbReference type="EMBL" id="EZA46982.1"/>
    </source>
</evidence>
<reference evidence="3 4" key="1">
    <citation type="journal article" date="2014" name="Curr. Biol.">
        <title>The genome of the clonal raider ant Cerapachys biroi.</title>
        <authorList>
            <person name="Oxley P.R."/>
            <person name="Ji L."/>
            <person name="Fetter-Pruneda I."/>
            <person name="McKenzie S.K."/>
            <person name="Li C."/>
            <person name="Hu H."/>
            <person name="Zhang G."/>
            <person name="Kronauer D.J."/>
        </authorList>
    </citation>
    <scope>NUCLEOTIDE SEQUENCE [LARGE SCALE GENOMIC DNA]</scope>
</reference>
<dbReference type="Proteomes" id="UP000053097">
    <property type="component" value="Unassembled WGS sequence"/>
</dbReference>
<accession>A0A026VTB6</accession>
<sequence length="72" mass="8671">MGDYTPKEIVDMLVVFGECFGNYCEAARLYRNRYPNRRHPNNTVIRRLKIRAKQGQLTRRHGKRDYNFDDVH</sequence>
<feature type="compositionally biased region" description="Basic residues" evidence="1">
    <location>
        <begin position="51"/>
        <end position="63"/>
    </location>
</feature>
<evidence type="ECO:0000256" key="1">
    <source>
        <dbReference type="SAM" id="MobiDB-lite"/>
    </source>
</evidence>
<feature type="region of interest" description="Disordered" evidence="1">
    <location>
        <begin position="51"/>
        <end position="72"/>
    </location>
</feature>
<evidence type="ECO:0000259" key="2">
    <source>
        <dbReference type="Pfam" id="PF16087"/>
    </source>
</evidence>
<evidence type="ECO:0000313" key="4">
    <source>
        <dbReference type="Proteomes" id="UP000053097"/>
    </source>
</evidence>
<gene>
    <name evidence="3" type="ORF">X777_00492</name>
</gene>
<name>A0A026VTB6_OOCBI</name>
<dbReference type="InterPro" id="IPR032135">
    <property type="entry name" value="DUF4817"/>
</dbReference>
<dbReference type="OrthoDB" id="7545861at2759"/>
<protein>
    <recommendedName>
        <fullName evidence="2">DUF4817 domain-containing protein</fullName>
    </recommendedName>
</protein>
<organism evidence="3 4">
    <name type="scientific">Ooceraea biroi</name>
    <name type="common">Clonal raider ant</name>
    <name type="synonym">Cerapachys biroi</name>
    <dbReference type="NCBI Taxonomy" id="2015173"/>
    <lineage>
        <taxon>Eukaryota</taxon>
        <taxon>Metazoa</taxon>
        <taxon>Ecdysozoa</taxon>
        <taxon>Arthropoda</taxon>
        <taxon>Hexapoda</taxon>
        <taxon>Insecta</taxon>
        <taxon>Pterygota</taxon>
        <taxon>Neoptera</taxon>
        <taxon>Endopterygota</taxon>
        <taxon>Hymenoptera</taxon>
        <taxon>Apocrita</taxon>
        <taxon>Aculeata</taxon>
        <taxon>Formicoidea</taxon>
        <taxon>Formicidae</taxon>
        <taxon>Dorylinae</taxon>
        <taxon>Ooceraea</taxon>
    </lineage>
</organism>
<dbReference type="Pfam" id="PF16087">
    <property type="entry name" value="DUF4817"/>
    <property type="match status" value="1"/>
</dbReference>
<feature type="domain" description="DUF4817" evidence="2">
    <location>
        <begin position="7"/>
        <end position="48"/>
    </location>
</feature>